<evidence type="ECO:0000313" key="1">
    <source>
        <dbReference type="EMBL" id="MPC19136.1"/>
    </source>
</evidence>
<sequence>METCLLSLTPGENTELTDLSDVTSQLVVTYTCEETSHHTGPSYCSSSVMHSLTIRPTMNNLPWIDKFLSSEGGANLLAPSREVSCDRVAYSLQKLHVTIAGSNTHFVKQLNLYFEKPQFDI</sequence>
<gene>
    <name evidence="1" type="ORF">E2C01_012043</name>
</gene>
<dbReference type="AlphaFoldDB" id="A0A5B7DDG4"/>
<proteinExistence type="predicted"/>
<evidence type="ECO:0000313" key="2">
    <source>
        <dbReference type="Proteomes" id="UP000324222"/>
    </source>
</evidence>
<dbReference type="Proteomes" id="UP000324222">
    <property type="component" value="Unassembled WGS sequence"/>
</dbReference>
<protein>
    <submittedName>
        <fullName evidence="1">Uncharacterized protein</fullName>
    </submittedName>
</protein>
<reference evidence="1 2" key="1">
    <citation type="submission" date="2019-05" db="EMBL/GenBank/DDBJ databases">
        <title>Another draft genome of Portunus trituberculatus and its Hox gene families provides insights of decapod evolution.</title>
        <authorList>
            <person name="Jeong J.-H."/>
            <person name="Song I."/>
            <person name="Kim S."/>
            <person name="Choi T."/>
            <person name="Kim D."/>
            <person name="Ryu S."/>
            <person name="Kim W."/>
        </authorList>
    </citation>
    <scope>NUCLEOTIDE SEQUENCE [LARGE SCALE GENOMIC DNA]</scope>
    <source>
        <tissue evidence="1">Muscle</tissue>
    </source>
</reference>
<dbReference type="EMBL" id="VSRR010000742">
    <property type="protein sequence ID" value="MPC19136.1"/>
    <property type="molecule type" value="Genomic_DNA"/>
</dbReference>
<organism evidence="1 2">
    <name type="scientific">Portunus trituberculatus</name>
    <name type="common">Swimming crab</name>
    <name type="synonym">Neptunus trituberculatus</name>
    <dbReference type="NCBI Taxonomy" id="210409"/>
    <lineage>
        <taxon>Eukaryota</taxon>
        <taxon>Metazoa</taxon>
        <taxon>Ecdysozoa</taxon>
        <taxon>Arthropoda</taxon>
        <taxon>Crustacea</taxon>
        <taxon>Multicrustacea</taxon>
        <taxon>Malacostraca</taxon>
        <taxon>Eumalacostraca</taxon>
        <taxon>Eucarida</taxon>
        <taxon>Decapoda</taxon>
        <taxon>Pleocyemata</taxon>
        <taxon>Brachyura</taxon>
        <taxon>Eubrachyura</taxon>
        <taxon>Portunoidea</taxon>
        <taxon>Portunidae</taxon>
        <taxon>Portuninae</taxon>
        <taxon>Portunus</taxon>
    </lineage>
</organism>
<comment type="caution">
    <text evidence="1">The sequence shown here is derived from an EMBL/GenBank/DDBJ whole genome shotgun (WGS) entry which is preliminary data.</text>
</comment>
<accession>A0A5B7DDG4</accession>
<name>A0A5B7DDG4_PORTR</name>
<keyword evidence="2" id="KW-1185">Reference proteome</keyword>